<dbReference type="Proteomes" id="UP001348817">
    <property type="component" value="Plasmid pFA3"/>
</dbReference>
<dbReference type="KEGG" id="fax:FUAX_45540"/>
<dbReference type="Pfam" id="PF11150">
    <property type="entry name" value="DUF2927"/>
    <property type="match status" value="1"/>
</dbReference>
<dbReference type="PROSITE" id="PS51257">
    <property type="entry name" value="PROKAR_LIPOPROTEIN"/>
    <property type="match status" value="1"/>
</dbReference>
<evidence type="ECO:0000313" key="2">
    <source>
        <dbReference type="Proteomes" id="UP001348817"/>
    </source>
</evidence>
<sequence length="462" mass="52999">MKLEFFIKTSFCVLFFAVSCTEFQKASQEKGRISPETLKDLKNRYSKEAINYFYETAFYQDYVGRQERLIKWKDHIFVNSLGDLWPGDSIIIQNTITSINALDLPIKLQLTEDSSLVNTPIYFGEQKELERILNLTSSRYFQGAGLLSKESDVINQTKIGISNNATSYKTCSISDSATIRNSIILEELSNSLGIVGDSWRYKESIFFEGPYPNPVYSELDKEIIRFLYEPGMPTGYTRKQFEADFGDVLHHINAKEKVIDYAESNKIPVRYFESIAQNCFQDSTLLKYPTTIFLKLSGDFDTNDISFCNEITELFNEGNPWVHMEYANDNILNEAPSINIVLEEDPSLKTPALSERFINAGSQMFPMRLIGTIKFRFNRSLIEAYSQERKSLLVRTINQVLGFDHLKEDVIEFDPNGKMSFKPGYKELLSLYYNPVIPDGFTLEEMNEVIQALKEKSGTGQL</sequence>
<organism evidence="1 2">
    <name type="scientific">Fulvitalea axinellae</name>
    <dbReference type="NCBI Taxonomy" id="1182444"/>
    <lineage>
        <taxon>Bacteria</taxon>
        <taxon>Pseudomonadati</taxon>
        <taxon>Bacteroidota</taxon>
        <taxon>Cytophagia</taxon>
        <taxon>Cytophagales</taxon>
        <taxon>Persicobacteraceae</taxon>
        <taxon>Fulvitalea</taxon>
    </lineage>
</organism>
<proteinExistence type="predicted"/>
<name>A0AAU9CYT3_9BACT</name>
<dbReference type="InterPro" id="IPR021323">
    <property type="entry name" value="DUF2927"/>
</dbReference>
<reference evidence="1 2" key="1">
    <citation type="submission" date="2021-12" db="EMBL/GenBank/DDBJ databases">
        <title>Genome sequencing of bacteria with rrn-lacking chromosome and rrn-plasmid.</title>
        <authorList>
            <person name="Anda M."/>
            <person name="Iwasaki W."/>
        </authorList>
    </citation>
    <scope>NUCLEOTIDE SEQUENCE [LARGE SCALE GENOMIC DNA]</scope>
    <source>
        <strain evidence="1 2">DSM 100852</strain>
        <plasmid evidence="1 2">pFA3</plasmid>
    </source>
</reference>
<dbReference type="RefSeq" id="WP_338395478.1">
    <property type="nucleotide sequence ID" value="NZ_AP025317.1"/>
</dbReference>
<dbReference type="AlphaFoldDB" id="A0AAU9CYT3"/>
<protein>
    <submittedName>
        <fullName evidence="1">Uncharacterized protein</fullName>
    </submittedName>
</protein>
<geneLocation type="plasmid" evidence="1 2">
    <name>pFA3</name>
</geneLocation>
<evidence type="ECO:0000313" key="1">
    <source>
        <dbReference type="EMBL" id="BDD12122.1"/>
    </source>
</evidence>
<keyword evidence="1" id="KW-0614">Plasmid</keyword>
<gene>
    <name evidence="1" type="ORF">FUAX_45540</name>
</gene>
<keyword evidence="2" id="KW-1185">Reference proteome</keyword>
<dbReference type="EMBL" id="AP025317">
    <property type="protein sequence ID" value="BDD12122.1"/>
    <property type="molecule type" value="Genomic_DNA"/>
</dbReference>
<accession>A0AAU9CYT3</accession>